<accession>A0ACB5U2M9</accession>
<name>A0ACB5U2M9_AMBMO</name>
<protein>
    <submittedName>
        <fullName evidence="1">Unnamed protein product</fullName>
    </submittedName>
</protein>
<comment type="caution">
    <text evidence="1">The sequence shown here is derived from an EMBL/GenBank/DDBJ whole genome shotgun (WGS) entry which is preliminary data.</text>
</comment>
<dbReference type="EMBL" id="BSXS01011229">
    <property type="protein sequence ID" value="GMF00008.1"/>
    <property type="molecule type" value="Genomic_DNA"/>
</dbReference>
<proteinExistence type="predicted"/>
<gene>
    <name evidence="1" type="ORF">Amon02_001089000</name>
</gene>
<evidence type="ECO:0000313" key="2">
    <source>
        <dbReference type="Proteomes" id="UP001165064"/>
    </source>
</evidence>
<dbReference type="Proteomes" id="UP001165064">
    <property type="component" value="Unassembled WGS sequence"/>
</dbReference>
<organism evidence="1 2">
    <name type="scientific">Ambrosiozyma monospora</name>
    <name type="common">Yeast</name>
    <name type="synonym">Endomycopsis monosporus</name>
    <dbReference type="NCBI Taxonomy" id="43982"/>
    <lineage>
        <taxon>Eukaryota</taxon>
        <taxon>Fungi</taxon>
        <taxon>Dikarya</taxon>
        <taxon>Ascomycota</taxon>
        <taxon>Saccharomycotina</taxon>
        <taxon>Pichiomycetes</taxon>
        <taxon>Pichiales</taxon>
        <taxon>Pichiaceae</taxon>
        <taxon>Ambrosiozyma</taxon>
    </lineage>
</organism>
<sequence length="187" mass="21424">MTIVCSPCVKEVLKVPTEIVKFVVLNHLKITGLQFEDPGLWDTPSLFLKTPLHHLNEFMGIDTIWDNILAAVKKELIFDEPIFQSKQLNNFVEFVLDKSIKIHLQAPLRIKLNKIGIELLHHGCCEYTSRLESSDSVSLDDNNLRFITFLECAVDVFGDLLKVTEDLRLLDRLTRLKISRTSSSQMD</sequence>
<reference evidence="1" key="1">
    <citation type="submission" date="2023-04" db="EMBL/GenBank/DDBJ databases">
        <title>Ambrosiozyma monospora NBRC 10751.</title>
        <authorList>
            <person name="Ichikawa N."/>
            <person name="Sato H."/>
            <person name="Tonouchi N."/>
        </authorList>
    </citation>
    <scope>NUCLEOTIDE SEQUENCE</scope>
    <source>
        <strain evidence="1">NBRC 10751</strain>
    </source>
</reference>
<keyword evidence="2" id="KW-1185">Reference proteome</keyword>
<evidence type="ECO:0000313" key="1">
    <source>
        <dbReference type="EMBL" id="GMF00008.1"/>
    </source>
</evidence>